<organism evidence="2 3">
    <name type="scientific">Coccomyxa viridis</name>
    <dbReference type="NCBI Taxonomy" id="1274662"/>
    <lineage>
        <taxon>Eukaryota</taxon>
        <taxon>Viridiplantae</taxon>
        <taxon>Chlorophyta</taxon>
        <taxon>core chlorophytes</taxon>
        <taxon>Trebouxiophyceae</taxon>
        <taxon>Trebouxiophyceae incertae sedis</taxon>
        <taxon>Coccomyxaceae</taxon>
        <taxon>Coccomyxa</taxon>
    </lineage>
</organism>
<dbReference type="EMBL" id="CAXHTA020000005">
    <property type="protein sequence ID" value="CAL5221626.1"/>
    <property type="molecule type" value="Genomic_DNA"/>
</dbReference>
<keyword evidence="3" id="KW-1185">Reference proteome</keyword>
<reference evidence="2 3" key="1">
    <citation type="submission" date="2024-06" db="EMBL/GenBank/DDBJ databases">
        <authorList>
            <person name="Kraege A."/>
            <person name="Thomma B."/>
        </authorList>
    </citation>
    <scope>NUCLEOTIDE SEQUENCE [LARGE SCALE GENOMIC DNA]</scope>
</reference>
<feature type="region of interest" description="Disordered" evidence="1">
    <location>
        <begin position="1"/>
        <end position="26"/>
    </location>
</feature>
<evidence type="ECO:0000313" key="3">
    <source>
        <dbReference type="Proteomes" id="UP001497392"/>
    </source>
</evidence>
<feature type="compositionally biased region" description="Basic residues" evidence="1">
    <location>
        <begin position="1"/>
        <end position="10"/>
    </location>
</feature>
<gene>
    <name evidence="2" type="primary">g3849</name>
    <name evidence="2" type="ORF">VP750_LOCUS3285</name>
</gene>
<comment type="caution">
    <text evidence="2">The sequence shown here is derived from an EMBL/GenBank/DDBJ whole genome shotgun (WGS) entry which is preliminary data.</text>
</comment>
<proteinExistence type="predicted"/>
<sequence length="120" mass="13585">MRLKRLRRPSHTSATSAASIGKEGRSCRLHRQSRAAEVAARFLVASEERTSLAKSLARTLADTHIVEQRLKDMRLLHQRIEDQNKQLRLILALHKSILDAQQATRQYEGSCSKGEKDISP</sequence>
<evidence type="ECO:0000313" key="2">
    <source>
        <dbReference type="EMBL" id="CAL5221626.1"/>
    </source>
</evidence>
<name>A0ABP1FNW0_9CHLO</name>
<accession>A0ABP1FNW0</accession>
<protein>
    <submittedName>
        <fullName evidence="2">G3849 protein</fullName>
    </submittedName>
</protein>
<dbReference type="Proteomes" id="UP001497392">
    <property type="component" value="Unassembled WGS sequence"/>
</dbReference>
<evidence type="ECO:0000256" key="1">
    <source>
        <dbReference type="SAM" id="MobiDB-lite"/>
    </source>
</evidence>